<feature type="signal peptide" evidence="1">
    <location>
        <begin position="1"/>
        <end position="22"/>
    </location>
</feature>
<feature type="chain" id="PRO_5001956679" description="DUF481 domain-containing protein" evidence="1">
    <location>
        <begin position="23"/>
        <end position="268"/>
    </location>
</feature>
<sequence precursor="true">MKSKIALATLLLLPFTGQYALAEEAVAEEKPSLTISAELGMLFKTGNTKSGDIKAGLNIKHEEGQWLNLIAFNALAKKLETEDEDTGKDEFESTDNKWDILGQTNYSLEEGGKNYLYASAYYEQDKFSSFEYQTSASLGWGRHWWETETSSFFADIGPGVKYDVIRAVPATASDPAIMESTETAAIVQAQALYTRQINDFVEFKQYFVAKQALESDKNSVYKSETSLTTKLIDSLQFKFAFRVDYDTEVEEGFENTNTETSVTLVYSF</sequence>
<accession>A0A099KCH4</accession>
<protein>
    <recommendedName>
        <fullName evidence="4">DUF481 domain-containing protein</fullName>
    </recommendedName>
</protein>
<gene>
    <name evidence="2" type="ORF">ND2E_0690</name>
</gene>
<dbReference type="RefSeq" id="WP_033095701.1">
    <property type="nucleotide sequence ID" value="NZ_JQED01000055.1"/>
</dbReference>
<comment type="caution">
    <text evidence="2">The sequence shown here is derived from an EMBL/GenBank/DDBJ whole genome shotgun (WGS) entry which is preliminary data.</text>
</comment>
<evidence type="ECO:0000256" key="1">
    <source>
        <dbReference type="SAM" id="SignalP"/>
    </source>
</evidence>
<name>A0A099KCH4_COLPS</name>
<dbReference type="AlphaFoldDB" id="A0A099KCH4"/>
<reference evidence="2 3" key="1">
    <citation type="submission" date="2014-08" db="EMBL/GenBank/DDBJ databases">
        <title>Genomic and Phenotypic Diversity of Colwellia psychrerythraea strains from Disparate Marine Basins.</title>
        <authorList>
            <person name="Techtmann S.M."/>
            <person name="Stelling S.C."/>
            <person name="Utturkar S.M."/>
            <person name="Alshibli N."/>
            <person name="Harris A."/>
            <person name="Brown S.D."/>
            <person name="Hazen T.C."/>
        </authorList>
    </citation>
    <scope>NUCLEOTIDE SEQUENCE [LARGE SCALE GENOMIC DNA]</scope>
    <source>
        <strain evidence="2 3">ND2E</strain>
    </source>
</reference>
<dbReference type="Pfam" id="PF04338">
    <property type="entry name" value="DUF481"/>
    <property type="match status" value="1"/>
</dbReference>
<evidence type="ECO:0008006" key="4">
    <source>
        <dbReference type="Google" id="ProtNLM"/>
    </source>
</evidence>
<dbReference type="Proteomes" id="UP000029843">
    <property type="component" value="Unassembled WGS sequence"/>
</dbReference>
<keyword evidence="1" id="KW-0732">Signal</keyword>
<evidence type="ECO:0000313" key="3">
    <source>
        <dbReference type="Proteomes" id="UP000029843"/>
    </source>
</evidence>
<evidence type="ECO:0000313" key="2">
    <source>
        <dbReference type="EMBL" id="KGJ87283.1"/>
    </source>
</evidence>
<organism evidence="2 3">
    <name type="scientific">Colwellia psychrerythraea</name>
    <name type="common">Vibrio psychroerythus</name>
    <dbReference type="NCBI Taxonomy" id="28229"/>
    <lineage>
        <taxon>Bacteria</taxon>
        <taxon>Pseudomonadati</taxon>
        <taxon>Pseudomonadota</taxon>
        <taxon>Gammaproteobacteria</taxon>
        <taxon>Alteromonadales</taxon>
        <taxon>Colwelliaceae</taxon>
        <taxon>Colwellia</taxon>
    </lineage>
</organism>
<proteinExistence type="predicted"/>
<dbReference type="InterPro" id="IPR007433">
    <property type="entry name" value="DUF481"/>
</dbReference>
<dbReference type="OrthoDB" id="5292716at2"/>
<dbReference type="EMBL" id="JQED01000055">
    <property type="protein sequence ID" value="KGJ87283.1"/>
    <property type="molecule type" value="Genomic_DNA"/>
</dbReference>
<dbReference type="PATRIC" id="fig|28229.4.peg.4177"/>